<reference evidence="1 2" key="1">
    <citation type="journal article" date="2013" name="Genome Announc.">
        <title>Genome Sequence of Thalassolituus oleivorans MIL-1 (DSM 14913T).</title>
        <authorList>
            <person name="Golyshin P.N."/>
            <person name="Werner J."/>
            <person name="Chernikova T.N."/>
            <person name="Tran H."/>
            <person name="Ferrer M."/>
            <person name="Yakimov M.M."/>
            <person name="Teeling H."/>
            <person name="Golyshina O.V."/>
        </authorList>
    </citation>
    <scope>NUCLEOTIDE SEQUENCE [LARGE SCALE GENOMIC DNA]</scope>
    <source>
        <strain evidence="1 2">MIL-1</strain>
    </source>
</reference>
<keyword evidence="2" id="KW-1185">Reference proteome</keyword>
<proteinExistence type="predicted"/>
<protein>
    <submittedName>
        <fullName evidence="1">Uncharacterized protein</fullName>
    </submittedName>
</protein>
<dbReference type="KEGG" id="tol:TOL_0627"/>
<dbReference type="Proteomes" id="UP000011866">
    <property type="component" value="Chromosome"/>
</dbReference>
<gene>
    <name evidence="1" type="ORF">TOL_0627</name>
</gene>
<sequence>MTDIRNKTTLIASIFISFYLSACGQTDTSILPEVEKTKRVHITNERIFNDEASIPPQCYTRTEQKYNPCYTCHQLYDRKGEDRLNQLDDGSIQGSYIFSDIGVTNHWSNLFEDRSQWLKDVDDQSIRKYVATENYQSLPKILSDSGWTGFIPDLTNYHKGAAAFDANGLALDDSGWVAFNYKPFPGTFWPTNGSTDDVVIRLPKKFRELNGQFNRDIYFINLTLTELNLKNIDSVNFWNIDESEINADLNRDGKLSIIDTITKSSHYLGDASDEKIEFQQFPQGTEFMHSVRYVGTDIQGNISIPARMKELRYMRKVNVLNRYVIDSRYANERKEKLLEQVPNFIKRGDEGLDNGLGWFVQGFIEDYNGDLRPQSYEETMFCMGCHAAIGTTIDSTFSMARKVSGGQGWGYINLHGMKDAPNFNEEGGEILNYLQRAGGGSEFRSNPEIIEKWYKDGTPDVDKIQAADVYALITPSMRRALDLNKAYSHIVRHQSFINGRDATWSPVTNVYKEIDESTPPLDGAHRVYHWDMRLNWD</sequence>
<dbReference type="eggNOG" id="COG2010">
    <property type="taxonomic scope" value="Bacteria"/>
</dbReference>
<dbReference type="PATRIC" id="fig|1298593.3.peg.599"/>
<dbReference type="EMBL" id="HF680312">
    <property type="protein sequence ID" value="CCU71065.1"/>
    <property type="molecule type" value="Genomic_DNA"/>
</dbReference>
<evidence type="ECO:0000313" key="1">
    <source>
        <dbReference type="EMBL" id="CCU71065.1"/>
    </source>
</evidence>
<evidence type="ECO:0000313" key="2">
    <source>
        <dbReference type="Proteomes" id="UP000011866"/>
    </source>
</evidence>
<dbReference type="HOGENOM" id="CLU_020661_0_0_6"/>
<dbReference type="GeneID" id="79175599"/>
<dbReference type="AlphaFoldDB" id="M5DMG2"/>
<accession>M5DMG2</accession>
<dbReference type="RefSeq" id="WP_015485802.1">
    <property type="nucleotide sequence ID" value="NC_020888.1"/>
</dbReference>
<name>M5DMG2_9GAMM</name>
<organism evidence="1 2">
    <name type="scientific">Thalassolituus oleivorans MIL-1</name>
    <dbReference type="NCBI Taxonomy" id="1298593"/>
    <lineage>
        <taxon>Bacteria</taxon>
        <taxon>Pseudomonadati</taxon>
        <taxon>Pseudomonadota</taxon>
        <taxon>Gammaproteobacteria</taxon>
        <taxon>Oceanospirillales</taxon>
        <taxon>Oceanospirillaceae</taxon>
        <taxon>Thalassolituus</taxon>
    </lineage>
</organism>